<dbReference type="Proteomes" id="UP000005018">
    <property type="component" value="Chromosome 8"/>
</dbReference>
<dbReference type="RefSeq" id="XP_003871382.1">
    <property type="nucleotide sequence ID" value="XM_003871333.1"/>
</dbReference>
<keyword evidence="2" id="KW-0560">Oxidoreductase</keyword>
<name>H8XB09_CANO9</name>
<dbReference type="EMBL" id="HE681726">
    <property type="protein sequence ID" value="CCG25257.1"/>
    <property type="molecule type" value="Genomic_DNA"/>
</dbReference>
<organism evidence="4 5">
    <name type="scientific">Candida orthopsilosis (strain 90-125)</name>
    <name type="common">Yeast</name>
    <dbReference type="NCBI Taxonomy" id="1136231"/>
    <lineage>
        <taxon>Eukaryota</taxon>
        <taxon>Fungi</taxon>
        <taxon>Dikarya</taxon>
        <taxon>Ascomycota</taxon>
        <taxon>Saccharomycotina</taxon>
        <taxon>Pichiomycetes</taxon>
        <taxon>Debaryomycetaceae</taxon>
        <taxon>Candida/Lodderomyces clade</taxon>
        <taxon>Candida</taxon>
    </lineage>
</organism>
<evidence type="ECO:0000256" key="1">
    <source>
        <dbReference type="ARBA" id="ARBA00022857"/>
    </source>
</evidence>
<dbReference type="PANTHER" id="PTHR47706">
    <property type="entry name" value="NMRA-LIKE FAMILY PROTEIN"/>
    <property type="match status" value="1"/>
</dbReference>
<dbReference type="InterPro" id="IPR008030">
    <property type="entry name" value="NmrA-like"/>
</dbReference>
<proteinExistence type="predicted"/>
<dbReference type="InterPro" id="IPR051609">
    <property type="entry name" value="NmrA/Isoflavone_reductase-like"/>
</dbReference>
<gene>
    <name evidence="4" type="ORF">CORT_0H01440</name>
</gene>
<dbReference type="OrthoDB" id="9974981at2759"/>
<protein>
    <recommendedName>
        <fullName evidence="3">NmrA-like domain-containing protein</fullName>
    </recommendedName>
</protein>
<dbReference type="Pfam" id="PF05368">
    <property type="entry name" value="NmrA"/>
    <property type="match status" value="1"/>
</dbReference>
<dbReference type="GO" id="GO:0016491">
    <property type="term" value="F:oxidoreductase activity"/>
    <property type="evidence" value="ECO:0007669"/>
    <property type="project" value="UniProtKB-KW"/>
</dbReference>
<sequence length="296" mass="32210">MSKASIAIIGLNGFLGKHALNAINSGIFDSKIQFPIKAISRKEGSTSTDKIQYIVSPETSAEDAHLIESIKGVDAIIDLTGASPEASAKVQKLVAKVKPQLFIPSQFGTDIHQADAYAPGFLVSKTQTSEAIRQLGIKVVDIYTSIFAIPGLFLYEMVSPVGIHEDGIHLIGDINQKFNVSKLEDVGNVVLAVATHKPYADLPDTIHVASDTITVKDVISKFESAKGIKLDLVSEKTAEQGKQEFLAKLNAGFNLSDFVFYLQVIIAQGLDKGLYFSQLDNELVNPNESLWKWSKY</sequence>
<accession>H8XB09</accession>
<dbReference type="InterPro" id="IPR036291">
    <property type="entry name" value="NAD(P)-bd_dom_sf"/>
</dbReference>
<reference evidence="4 5" key="1">
    <citation type="journal article" date="2012" name="PLoS ONE">
        <title>Sequence and analysis of the genome of the pathogenic yeast Candida orthopsilosis.</title>
        <authorList>
            <person name="Riccombeni A."/>
            <person name="Vidanes G."/>
            <person name="Proux-Wera E."/>
            <person name="Wolfe K.H."/>
            <person name="Butler G."/>
        </authorList>
    </citation>
    <scope>NUCLEOTIDE SEQUENCE [LARGE SCALE GENOMIC DNA]</scope>
    <source>
        <strain evidence="4 5">Co 90-125</strain>
    </source>
</reference>
<evidence type="ECO:0000313" key="5">
    <source>
        <dbReference type="Proteomes" id="UP000005018"/>
    </source>
</evidence>
<dbReference type="GeneID" id="14542315"/>
<dbReference type="eggNOG" id="ENOG502S12R">
    <property type="taxonomic scope" value="Eukaryota"/>
</dbReference>
<dbReference type="HOGENOM" id="CLU_058266_0_0_1"/>
<keyword evidence="5" id="KW-1185">Reference proteome</keyword>
<dbReference type="PANTHER" id="PTHR47706:SF9">
    <property type="entry name" value="NMRA-LIKE DOMAIN-CONTAINING PROTEIN-RELATED"/>
    <property type="match status" value="1"/>
</dbReference>
<evidence type="ECO:0000313" key="4">
    <source>
        <dbReference type="EMBL" id="CCG25257.1"/>
    </source>
</evidence>
<dbReference type="AlphaFoldDB" id="H8XB09"/>
<dbReference type="Gene3D" id="3.90.25.10">
    <property type="entry name" value="UDP-galactose 4-epimerase, domain 1"/>
    <property type="match status" value="1"/>
</dbReference>
<feature type="domain" description="NmrA-like" evidence="3">
    <location>
        <begin position="3"/>
        <end position="231"/>
    </location>
</feature>
<dbReference type="SUPFAM" id="SSF51735">
    <property type="entry name" value="NAD(P)-binding Rossmann-fold domains"/>
    <property type="match status" value="1"/>
</dbReference>
<evidence type="ECO:0000259" key="3">
    <source>
        <dbReference type="Pfam" id="PF05368"/>
    </source>
</evidence>
<dbReference type="Gene3D" id="3.40.50.720">
    <property type="entry name" value="NAD(P)-binding Rossmann-like Domain"/>
    <property type="match status" value="1"/>
</dbReference>
<evidence type="ECO:0000256" key="2">
    <source>
        <dbReference type="ARBA" id="ARBA00023002"/>
    </source>
</evidence>
<dbReference type="KEGG" id="cot:CORT_0H01440"/>
<keyword evidence="1" id="KW-0521">NADP</keyword>